<protein>
    <submittedName>
        <fullName evidence="2">Uncharacterized protein</fullName>
    </submittedName>
</protein>
<comment type="caution">
    <text evidence="2">The sequence shown here is derived from an EMBL/GenBank/DDBJ whole genome shotgun (WGS) entry which is preliminary data.</text>
</comment>
<dbReference type="AlphaFoldDB" id="A0AAV4PUV4"/>
<dbReference type="Proteomes" id="UP001054837">
    <property type="component" value="Unassembled WGS sequence"/>
</dbReference>
<evidence type="ECO:0000313" key="2">
    <source>
        <dbReference type="EMBL" id="GIY00885.1"/>
    </source>
</evidence>
<evidence type="ECO:0000313" key="3">
    <source>
        <dbReference type="Proteomes" id="UP001054837"/>
    </source>
</evidence>
<dbReference type="EMBL" id="BPLQ01003490">
    <property type="protein sequence ID" value="GIY00885.1"/>
    <property type="molecule type" value="Genomic_DNA"/>
</dbReference>
<organism evidence="2 3">
    <name type="scientific">Caerostris darwini</name>
    <dbReference type="NCBI Taxonomy" id="1538125"/>
    <lineage>
        <taxon>Eukaryota</taxon>
        <taxon>Metazoa</taxon>
        <taxon>Ecdysozoa</taxon>
        <taxon>Arthropoda</taxon>
        <taxon>Chelicerata</taxon>
        <taxon>Arachnida</taxon>
        <taxon>Araneae</taxon>
        <taxon>Araneomorphae</taxon>
        <taxon>Entelegynae</taxon>
        <taxon>Araneoidea</taxon>
        <taxon>Araneidae</taxon>
        <taxon>Caerostris</taxon>
    </lineage>
</organism>
<accession>A0AAV4PUV4</accession>
<keyword evidence="3" id="KW-1185">Reference proteome</keyword>
<feature type="compositionally biased region" description="Low complexity" evidence="1">
    <location>
        <begin position="38"/>
        <end position="47"/>
    </location>
</feature>
<feature type="region of interest" description="Disordered" evidence="1">
    <location>
        <begin position="1"/>
        <end position="56"/>
    </location>
</feature>
<name>A0AAV4PUV4_9ARAC</name>
<proteinExistence type="predicted"/>
<gene>
    <name evidence="2" type="ORF">CDAR_620551</name>
</gene>
<evidence type="ECO:0000256" key="1">
    <source>
        <dbReference type="SAM" id="MobiDB-lite"/>
    </source>
</evidence>
<reference evidence="2 3" key="1">
    <citation type="submission" date="2021-06" db="EMBL/GenBank/DDBJ databases">
        <title>Caerostris darwini draft genome.</title>
        <authorList>
            <person name="Kono N."/>
            <person name="Arakawa K."/>
        </authorList>
    </citation>
    <scope>NUCLEOTIDE SEQUENCE [LARGE SCALE GENOMIC DNA]</scope>
</reference>
<sequence length="86" mass="9452">MENRISQTAMRWRGMGGGGSHNRKGNLRGWRGVGGSSSMGKSKGASSERPLTPSEQLAHQVNYERYSITASQIRKSATFNPIRLMV</sequence>